<dbReference type="Gene3D" id="2.60.40.740">
    <property type="match status" value="1"/>
</dbReference>
<protein>
    <recommendedName>
        <fullName evidence="3">DUF11 domain-containing protein</fullName>
    </recommendedName>
</protein>
<organism evidence="1 2">
    <name type="scientific">Trueperella bernardiae</name>
    <dbReference type="NCBI Taxonomy" id="59561"/>
    <lineage>
        <taxon>Bacteria</taxon>
        <taxon>Bacillati</taxon>
        <taxon>Actinomycetota</taxon>
        <taxon>Actinomycetes</taxon>
        <taxon>Actinomycetales</taxon>
        <taxon>Actinomycetaceae</taxon>
        <taxon>Trueperella</taxon>
    </lineage>
</organism>
<proteinExistence type="predicted"/>
<evidence type="ECO:0000313" key="1">
    <source>
        <dbReference type="EMBL" id="KTF03616.1"/>
    </source>
</evidence>
<dbReference type="NCBIfam" id="TIGR04226">
    <property type="entry name" value="RrgB_K2N_iso_D2"/>
    <property type="match status" value="1"/>
</dbReference>
<gene>
    <name evidence="1" type="ORF">AQZ59_01575</name>
</gene>
<comment type="caution">
    <text evidence="1">The sequence shown here is derived from an EMBL/GenBank/DDBJ whole genome shotgun (WGS) entry which is preliminary data.</text>
</comment>
<dbReference type="InterPro" id="IPR008966">
    <property type="entry name" value="Adhesion_dom_sf"/>
</dbReference>
<evidence type="ECO:0008006" key="3">
    <source>
        <dbReference type="Google" id="ProtNLM"/>
    </source>
</evidence>
<evidence type="ECO:0000313" key="2">
    <source>
        <dbReference type="Proteomes" id="UP000054404"/>
    </source>
</evidence>
<dbReference type="RefSeq" id="WP_160326885.1">
    <property type="nucleotide sequence ID" value="NZ_LNIZ01000008.1"/>
</dbReference>
<dbReference type="InterPro" id="IPR026466">
    <property type="entry name" value="Fim_isopep_form_D2_dom"/>
</dbReference>
<dbReference type="PATRIC" id="fig|59561.3.peg.1569"/>
<reference evidence="1 2" key="1">
    <citation type="submission" date="2015-11" db="EMBL/GenBank/DDBJ databases">
        <title>Draft Genome Sequence of the Type Strain Trueperella bernardiae LCDC 89-0504T, Isolated from Blood Culture.</title>
        <authorList>
            <person name="Bernier A.-M."/>
            <person name="Bernard K."/>
        </authorList>
    </citation>
    <scope>NUCLEOTIDE SEQUENCE [LARGE SCALE GENOMIC DNA]</scope>
    <source>
        <strain evidence="1 2">LCDC 89-0504</strain>
    </source>
</reference>
<dbReference type="Proteomes" id="UP000054404">
    <property type="component" value="Unassembled WGS sequence"/>
</dbReference>
<dbReference type="SUPFAM" id="SSF49401">
    <property type="entry name" value="Bacterial adhesins"/>
    <property type="match status" value="1"/>
</dbReference>
<dbReference type="STRING" id="59561.AQZ59_01575"/>
<name>A0A0W1KJ18_9ACTO</name>
<keyword evidence="2" id="KW-1185">Reference proteome</keyword>
<dbReference type="AlphaFoldDB" id="A0A0W1KJ18"/>
<sequence>MQHPDTERVDFVDARVVADVDAKPNVYYGDPVEELKILYYTGEVKDPNLFECGTVETRRDEGTDEKDGWTYTRPADLSTVKAVKVRVSRENSYLSSLPQSLFYLVVEQRIHDDVQIGDDVWTWTSVPWTGIYDAGWELDLPAKRYYDRTTFEDGDVIDAQYASPGVLTDGVRYPYTGPGRDLLRVVGSLPVVAKDVAQPEYGPGDEADYTIRFGLESEIANMPNDTVVIEDTLAPGMTYVEGSAATEPTVSKDAEGRQVLTWTVEDVVPNIDVLKNNPYTINYKATMPKDAKAGAVFTNTVVASSQGNSRRAEVKVTVPRAGYTSIKKHVEK</sequence>
<dbReference type="OrthoDB" id="134475at2"/>
<accession>A0A0W1KJ18</accession>
<dbReference type="EMBL" id="LNIZ01000008">
    <property type="protein sequence ID" value="KTF03616.1"/>
    <property type="molecule type" value="Genomic_DNA"/>
</dbReference>